<evidence type="ECO:0000259" key="1">
    <source>
        <dbReference type="Pfam" id="PF01301"/>
    </source>
</evidence>
<evidence type="ECO:0000313" key="3">
    <source>
        <dbReference type="Proteomes" id="UP000053676"/>
    </source>
</evidence>
<organism evidence="2 3">
    <name type="scientific">Necator americanus</name>
    <name type="common">Human hookworm</name>
    <dbReference type="NCBI Taxonomy" id="51031"/>
    <lineage>
        <taxon>Eukaryota</taxon>
        <taxon>Metazoa</taxon>
        <taxon>Ecdysozoa</taxon>
        <taxon>Nematoda</taxon>
        <taxon>Chromadorea</taxon>
        <taxon>Rhabditida</taxon>
        <taxon>Rhabditina</taxon>
        <taxon>Rhabditomorpha</taxon>
        <taxon>Strongyloidea</taxon>
        <taxon>Ancylostomatidae</taxon>
        <taxon>Bunostominae</taxon>
        <taxon>Necator</taxon>
    </lineage>
</organism>
<dbReference type="AlphaFoldDB" id="W2TEA4"/>
<dbReference type="OrthoDB" id="1657402at2759"/>
<protein>
    <recommendedName>
        <fullName evidence="1">Glycoside hydrolase 35 catalytic domain-containing protein</fullName>
    </recommendedName>
</protein>
<dbReference type="STRING" id="51031.W2TEA4"/>
<dbReference type="Gene3D" id="3.20.20.80">
    <property type="entry name" value="Glycosidases"/>
    <property type="match status" value="1"/>
</dbReference>
<reference evidence="3" key="1">
    <citation type="journal article" date="2014" name="Nat. Genet.">
        <title>Genome of the human hookworm Necator americanus.</title>
        <authorList>
            <person name="Tang Y.T."/>
            <person name="Gao X."/>
            <person name="Rosa B.A."/>
            <person name="Abubucker S."/>
            <person name="Hallsworth-Pepin K."/>
            <person name="Martin J."/>
            <person name="Tyagi R."/>
            <person name="Heizer E."/>
            <person name="Zhang X."/>
            <person name="Bhonagiri-Palsikar V."/>
            <person name="Minx P."/>
            <person name="Warren W.C."/>
            <person name="Wang Q."/>
            <person name="Zhan B."/>
            <person name="Hotez P.J."/>
            <person name="Sternberg P.W."/>
            <person name="Dougall A."/>
            <person name="Gaze S.T."/>
            <person name="Mulvenna J."/>
            <person name="Sotillo J."/>
            <person name="Ranganathan S."/>
            <person name="Rabelo E.M."/>
            <person name="Wilson R.K."/>
            <person name="Felgner P.L."/>
            <person name="Bethony J."/>
            <person name="Hawdon J.M."/>
            <person name="Gasser R.B."/>
            <person name="Loukas A."/>
            <person name="Mitreva M."/>
        </authorList>
    </citation>
    <scope>NUCLEOTIDE SEQUENCE [LARGE SCALE GENOMIC DNA]</scope>
</reference>
<proteinExistence type="predicted"/>
<sequence>MTLKTSISLPYGFSLKPYVLLYPAFPVIYTIKEMSWLLGTLSACLLLIPPCHTLSKNKGTGFSPSFSVDYPGNQFLLDGQPFRYISGSIHYFRIHPSQWTDR</sequence>
<dbReference type="KEGG" id="nai:NECAME_18110"/>
<accession>W2TEA4</accession>
<feature type="domain" description="Glycoside hydrolase 35 catalytic" evidence="1">
    <location>
        <begin position="74"/>
        <end position="102"/>
    </location>
</feature>
<name>W2TEA4_NECAM</name>
<dbReference type="EMBL" id="KI659461">
    <property type="protein sequence ID" value="ETN79531.1"/>
    <property type="molecule type" value="Genomic_DNA"/>
</dbReference>
<keyword evidence="3" id="KW-1185">Reference proteome</keyword>
<dbReference type="Proteomes" id="UP000053676">
    <property type="component" value="Unassembled WGS sequence"/>
</dbReference>
<dbReference type="Pfam" id="PF01301">
    <property type="entry name" value="Glyco_hydro_35"/>
    <property type="match status" value="1"/>
</dbReference>
<dbReference type="SUPFAM" id="SSF51445">
    <property type="entry name" value="(Trans)glycosidases"/>
    <property type="match status" value="1"/>
</dbReference>
<gene>
    <name evidence="2" type="ORF">NECAME_18110</name>
</gene>
<dbReference type="InterPro" id="IPR031330">
    <property type="entry name" value="Gly_Hdrlase_35_cat"/>
</dbReference>
<evidence type="ECO:0000313" key="2">
    <source>
        <dbReference type="EMBL" id="ETN79531.1"/>
    </source>
</evidence>
<dbReference type="InterPro" id="IPR017853">
    <property type="entry name" value="GH"/>
</dbReference>